<keyword evidence="1" id="KW-0472">Membrane</keyword>
<sequence>MSKHNYIMIHGILLSTFYLSMMPTAFTPYQEIPGIYYFFNNYISYDASSESQIS</sequence>
<protein>
    <submittedName>
        <fullName evidence="2">Uncharacterized protein</fullName>
    </submittedName>
</protein>
<keyword evidence="1" id="KW-0812">Transmembrane</keyword>
<dbReference type="AlphaFoldDB" id="A0A2P2Q3F9"/>
<proteinExistence type="predicted"/>
<name>A0A2P2Q3F9_RHIMU</name>
<evidence type="ECO:0000313" key="2">
    <source>
        <dbReference type="EMBL" id="MBX61530.1"/>
    </source>
</evidence>
<accession>A0A2P2Q3F9</accession>
<evidence type="ECO:0000256" key="1">
    <source>
        <dbReference type="SAM" id="Phobius"/>
    </source>
</evidence>
<reference evidence="2" key="1">
    <citation type="submission" date="2018-02" db="EMBL/GenBank/DDBJ databases">
        <title>Rhizophora mucronata_Transcriptome.</title>
        <authorList>
            <person name="Meera S.P."/>
            <person name="Sreeshan A."/>
            <person name="Augustine A."/>
        </authorList>
    </citation>
    <scope>NUCLEOTIDE SEQUENCE</scope>
    <source>
        <tissue evidence="2">Leaf</tissue>
    </source>
</reference>
<keyword evidence="1" id="KW-1133">Transmembrane helix</keyword>
<dbReference type="EMBL" id="GGEC01081046">
    <property type="protein sequence ID" value="MBX61530.1"/>
    <property type="molecule type" value="Transcribed_RNA"/>
</dbReference>
<feature type="transmembrane region" description="Helical" evidence="1">
    <location>
        <begin position="6"/>
        <end position="26"/>
    </location>
</feature>
<organism evidence="2">
    <name type="scientific">Rhizophora mucronata</name>
    <name type="common">Asiatic mangrove</name>
    <dbReference type="NCBI Taxonomy" id="61149"/>
    <lineage>
        <taxon>Eukaryota</taxon>
        <taxon>Viridiplantae</taxon>
        <taxon>Streptophyta</taxon>
        <taxon>Embryophyta</taxon>
        <taxon>Tracheophyta</taxon>
        <taxon>Spermatophyta</taxon>
        <taxon>Magnoliopsida</taxon>
        <taxon>eudicotyledons</taxon>
        <taxon>Gunneridae</taxon>
        <taxon>Pentapetalae</taxon>
        <taxon>rosids</taxon>
        <taxon>fabids</taxon>
        <taxon>Malpighiales</taxon>
        <taxon>Rhizophoraceae</taxon>
        <taxon>Rhizophora</taxon>
    </lineage>
</organism>